<evidence type="ECO:0000313" key="9">
    <source>
        <dbReference type="Ensembl" id="ENSOTSP00005012545.2"/>
    </source>
</evidence>
<dbReference type="SMART" id="SM00638">
    <property type="entry name" value="LPD_N"/>
    <property type="match status" value="1"/>
</dbReference>
<dbReference type="GO" id="GO:0050750">
    <property type="term" value="F:low-density lipoprotein particle receptor binding"/>
    <property type="evidence" value="ECO:0007669"/>
    <property type="project" value="TreeGrafter"/>
</dbReference>
<dbReference type="GO" id="GO:0034361">
    <property type="term" value="C:very-low-density lipoprotein particle"/>
    <property type="evidence" value="ECO:0007669"/>
    <property type="project" value="TreeGrafter"/>
</dbReference>
<keyword evidence="10" id="KW-1185">Reference proteome</keyword>
<dbReference type="Proteomes" id="UP000694402">
    <property type="component" value="Unassembled WGS sequence"/>
</dbReference>
<proteinExistence type="predicted"/>
<dbReference type="GO" id="GO:0042632">
    <property type="term" value="P:cholesterol homeostasis"/>
    <property type="evidence" value="ECO:0007669"/>
    <property type="project" value="TreeGrafter"/>
</dbReference>
<accession>A0A8C8EM48</accession>
<dbReference type="GO" id="GO:0042953">
    <property type="term" value="P:lipoprotein transport"/>
    <property type="evidence" value="ECO:0007669"/>
    <property type="project" value="TreeGrafter"/>
</dbReference>
<dbReference type="InterPro" id="IPR009454">
    <property type="entry name" value="Lipid_transpt_open_b-sht"/>
</dbReference>
<dbReference type="InterPro" id="IPR001747">
    <property type="entry name" value="Vitellogenin_N"/>
</dbReference>
<evidence type="ECO:0000256" key="4">
    <source>
        <dbReference type="ARBA" id="ARBA00022729"/>
    </source>
</evidence>
<dbReference type="FunFam" id="2.30.230.10:FF:000003">
    <property type="entry name" value="Apolipoprotein B"/>
    <property type="match status" value="1"/>
</dbReference>
<dbReference type="Pfam" id="PF09172">
    <property type="entry name" value="Vit_open_b-sht"/>
    <property type="match status" value="1"/>
</dbReference>
<dbReference type="Gene3D" id="2.20.80.10">
    <property type="entry name" value="Lipovitellin-phosvitin complex, chain A, domain 4"/>
    <property type="match status" value="1"/>
</dbReference>
<evidence type="ECO:0000256" key="6">
    <source>
        <dbReference type="ARBA" id="ARBA00023180"/>
    </source>
</evidence>
<dbReference type="InterPro" id="IPR015817">
    <property type="entry name" value="Vitellinogen_open_b-sht_sub1"/>
</dbReference>
<evidence type="ECO:0000256" key="5">
    <source>
        <dbReference type="ARBA" id="ARBA00023055"/>
    </source>
</evidence>
<comment type="subcellular location">
    <subcellularLocation>
        <location evidence="1">Secreted</location>
    </subcellularLocation>
</comment>
<keyword evidence="3" id="KW-0964">Secreted</keyword>
<keyword evidence="4" id="KW-0732">Signal</keyword>
<dbReference type="InterPro" id="IPR011030">
    <property type="entry name" value="Lipovitellin_superhlx_dom"/>
</dbReference>
<dbReference type="Ensembl" id="ENSOTST00005013751.2">
    <property type="protein sequence ID" value="ENSOTSP00005012545.2"/>
    <property type="gene ID" value="ENSOTSG00005006430.2"/>
</dbReference>
<keyword evidence="2" id="KW-0813">Transport</keyword>
<dbReference type="Gene3D" id="2.30.230.10">
    <property type="entry name" value="Lipovitellin, beta-sheet shell regions, chain A"/>
    <property type="match status" value="1"/>
</dbReference>
<dbReference type="GO" id="GO:0006642">
    <property type="term" value="P:triglyceride mobilization"/>
    <property type="evidence" value="ECO:0007669"/>
    <property type="project" value="TreeGrafter"/>
</dbReference>
<evidence type="ECO:0000259" key="8">
    <source>
        <dbReference type="PROSITE" id="PS51211"/>
    </source>
</evidence>
<dbReference type="InterPro" id="IPR015819">
    <property type="entry name" value="Lipid_transp_b-sht_shell"/>
</dbReference>
<keyword evidence="5" id="KW-0445">Lipid transport</keyword>
<dbReference type="GO" id="GO:0034359">
    <property type="term" value="C:mature chylomicron"/>
    <property type="evidence" value="ECO:0007669"/>
    <property type="project" value="TreeGrafter"/>
</dbReference>
<reference evidence="9" key="2">
    <citation type="submission" date="2025-09" db="UniProtKB">
        <authorList>
            <consortium name="Ensembl"/>
        </authorList>
    </citation>
    <scope>IDENTIFICATION</scope>
</reference>
<dbReference type="GeneTree" id="ENSGT00590000083139"/>
<dbReference type="Gene3D" id="2.20.50.20">
    <property type="entry name" value="Lipovitellin. Chain A, domain 3"/>
    <property type="match status" value="1"/>
</dbReference>
<name>A0A8C8EM48_ONCTS</name>
<dbReference type="PROSITE" id="PS51211">
    <property type="entry name" value="VITELLOGENIN"/>
    <property type="match status" value="1"/>
</dbReference>
<dbReference type="PANTHER" id="PTHR13769">
    <property type="entry name" value="APOLIPOPROTEIN B"/>
    <property type="match status" value="1"/>
</dbReference>
<dbReference type="SMART" id="SM01169">
    <property type="entry name" value="DUF1943"/>
    <property type="match status" value="1"/>
</dbReference>
<evidence type="ECO:0000256" key="1">
    <source>
        <dbReference type="ARBA" id="ARBA00004613"/>
    </source>
</evidence>
<dbReference type="InterPro" id="IPR015816">
    <property type="entry name" value="Vitellinogen_b-sht_N"/>
</dbReference>
<dbReference type="Gene3D" id="1.25.10.20">
    <property type="entry name" value="Vitellinogen, superhelical"/>
    <property type="match status" value="1"/>
</dbReference>
<dbReference type="SUPFAM" id="SSF56968">
    <property type="entry name" value="Lipovitellin-phosvitin complex, beta-sheet shell regions"/>
    <property type="match status" value="2"/>
</dbReference>
<protein>
    <recommendedName>
        <fullName evidence="8">Vitellogenin domain-containing protein</fullName>
    </recommendedName>
</protein>
<gene>
    <name evidence="9" type="primary">APOB</name>
</gene>
<dbReference type="InterPro" id="IPR052418">
    <property type="entry name" value="Apolipoprotein_B"/>
</dbReference>
<dbReference type="GO" id="GO:0030301">
    <property type="term" value="P:cholesterol transport"/>
    <property type="evidence" value="ECO:0007669"/>
    <property type="project" value="TreeGrafter"/>
</dbReference>
<comment type="caution">
    <text evidence="7">Lacks conserved residue(s) required for the propagation of feature annotation.</text>
</comment>
<reference evidence="9" key="1">
    <citation type="submission" date="2025-08" db="UniProtKB">
        <authorList>
            <consortium name="Ensembl"/>
        </authorList>
    </citation>
    <scope>IDENTIFICATION</scope>
</reference>
<organism evidence="9 10">
    <name type="scientific">Oncorhynchus tshawytscha</name>
    <name type="common">Chinook salmon</name>
    <name type="synonym">Salmo tshawytscha</name>
    <dbReference type="NCBI Taxonomy" id="74940"/>
    <lineage>
        <taxon>Eukaryota</taxon>
        <taxon>Metazoa</taxon>
        <taxon>Chordata</taxon>
        <taxon>Craniata</taxon>
        <taxon>Vertebrata</taxon>
        <taxon>Euteleostomi</taxon>
        <taxon>Actinopterygii</taxon>
        <taxon>Neopterygii</taxon>
        <taxon>Teleostei</taxon>
        <taxon>Protacanthopterygii</taxon>
        <taxon>Salmoniformes</taxon>
        <taxon>Salmonidae</taxon>
        <taxon>Salmoninae</taxon>
        <taxon>Oncorhynchus</taxon>
    </lineage>
</organism>
<dbReference type="Pfam" id="PF06448">
    <property type="entry name" value="DUF1081"/>
    <property type="match status" value="1"/>
</dbReference>
<dbReference type="Pfam" id="PF01347">
    <property type="entry name" value="Vitellogenin_N"/>
    <property type="match status" value="1"/>
</dbReference>
<feature type="domain" description="Vitellogenin" evidence="8">
    <location>
        <begin position="47"/>
        <end position="685"/>
    </location>
</feature>
<dbReference type="InterPro" id="IPR015255">
    <property type="entry name" value="Vitellinogen_open_b-sht"/>
</dbReference>
<keyword evidence="6" id="KW-0325">Glycoprotein</keyword>
<sequence length="3811" mass="417875">MLAYVPTNHCLSYQCAAVCSLLWQHDGSLLKQIKSTISNLSLVARRYKSLHKYEYQYEAESLNAIKGASNLMNGPKCSCKVEIEVPQSCSYILRTTGCSLSEVVDMDAEGNPVFGPAPGSDAFTASMEKHPLKVVVEGVYDVKLYPEEDESMTILNIKRGIVSALAVPLLEEENNKKMPTIHGMCKTNYIVNAMEDIATDITLNRDLSKCDHFIPQRDHTSPLALISGMHYPLAQLIRSSQTCNYKFDNDKKHMISGACTENHILVPFSHKGEYGVTNVGKQFLTLLEVSTYNERVFDHNVANLKGLPMEAAEDKSVVQDKDAPLAVLRELATLSNGEKRAHLFQQLVSMVRGMKAETLSPAIPEALKVSRPLTYQVLAQCGTPECSSAIMQILRTFDNSAFEVDAIVFAMGLVPNPSALLVNDMLAMARYKQSKPILYALSNVVKRFYKAEGKVTPEIGAVAEFAVAQLGGCTGDKEQNFLVLRVIGNMAAAMGAASPALKSAVIRCVNEPATSLEVQQAAIQAFRQTPVPEEGREVLMQVLLSGASPLQKRVAAYLVLMKDPQPAELAQLAAALPIDEDQQAKSFVISHLTNILESTAAETQELRQKILDALQGNEVGTVMDPTKFSRNYMIGSVQGNMLFEGTSYLPKEVMLEMTLKAFGYNVDMMEVGMEGKGLEPTVEALFGENGFFPDTVLKIVYFVSDKMPLQVNEVMKRMMPTLKKDRMKRQASQNIVREIGRNLNRLVRDLKAQESPEAMIYLRLLGNELGYLKTNELEKMVYSAGLMIDNVLKMFPTDLMKGLMTNADNEVFAHYIFMDNEFFLPTATGVPLKIALSGTFTPGIKGGLHITPDMSEVSFMPSAGIEFVARVGSHIPEYLLSGLEMHTSLYHKSGLSAKLVMADKQVKLTIPAPQGPAKLISITNKLFEVTSAGVKPIPSLVEDRIDVSECTPFLAGMKYCTTLQYSDASSHDTAPYFPFTGDSKLAVELHPTGDVTEYTATIGYELLREGEEGRQKVDTVKVVLKAEGADPTEATATVKYNRRKNVLTTDIQIPDFDLEAGIRLGVVDGNTKGKGIHSISIDLINKNIPQLSLVGRTKIEAMKDAMLQVQLLVPSIKADATVTANVKRGEELELELECDIKLPETTSVQKITLKYDDKKIVAEVKSDMNSEIQNILPHAEAFQKMVSDVLDQQVGQTDMKVRHILTKSVEATNNYLEKYAADIPYMQNLRVPGMPEITLPEKLFLNAEATAAYHFNNERIFITIPLPLGGKSSEELNFPAALTTPHLALPLLGLDIASMEIPIPELFIPETLDVFVPLFGKAQLSTKVKSNFYNLEGSVSAGKDAAETPSYSAKFDVTGSCSMELLCIKIEGSGLLATTPADSIKAHVKTSVSHKLIDASISIREVGTVTDNKINVKSSSKIEATSPMGLSVNLEHTGQVGFNTEAPILAPTLKISGDSNLEGTVKAGPVYGTTITTQSFTIFPFRPEAKIDSSLKIDSTILMAQNTIAASFANGELSVVSNMNAFEDILTHAAELAFKDNQLSLKCDTNALALGMKIHNQAEGSVGSGAVTIKMETNADHSENRIYSLVTASLDVNGLAVNSDATVKLLENKAAHKATLTMNKDGLATSGTTTLQGPFAMENTFNGGIDASKATLSIETKSALNDMKVENANSLTITLSTLAFTSKAEAIVSESTSYAHDITIDLQDYTASVNVNNDLKLLGANLVNEAQLKAVVYKIDFTGSLKGAYGEEELKHTYEINYADLTANAKCSTTGKLLGAHMSHNTELEIVGLAARIQNDARFNSQPFRFDNTIRASIIPFDFNLDAIFNADGDLTLYGKQSAQLYGKFLLKAQPLAFASSHECRASVTHQLDNGFPLETTIDNKIDTLLTPQEQRAILRMKSKLNSHALNQEVSAYNNAERLGLELSATLLTGLLNTAASEDQEFTISGFLKYDKNTDSHLINLPFLKSLPAILENIKITIVNMAEAIQNYINSDEVKAKLEALPHHVSDFVAKLNLEGKAVQLKQNLIALTEGYPITLEYLEVFLLNLKTAVEKLLMGLASSIQGIVAATKEMIASGTLSETVIERLSQELNAINEEYKITTMIVAVIDAIEELIKQIDMQKLKDSSISLLYDIDAQFEIKAKIENTVSELKQFIETFDRTKTVEDLRNYISSINLEAHVEQLMEHLPTEVISKIIESVKAVIQELDIIGKLNVFHAKLRGLIVKYEVDKKVEAVLEKVAGLIKQFKIVETIQVLANNLKAIDIPGKVMQMLEETINYLKATEIKQVIEQLNEYLDSVVQQLRSFDYNAYVDETNQMIAEYTAHVNELIRALEIPQKLQVSREFVNFVVSSALNYIEHLRKIKVADMIKTVKDMVDHAILNDLKAISERLKQRITDMDLRNDIISYLQQVSEHYTKVITVINEVYGNVIEVIQKFAGEQQIVSEVKQIIEGVVTGLKTAELDFPSFTIPLTDLVIPSMKVNLEKLQEIEIPTQLDIPEFTILGFHTVPATTVSFDDIKEKVTELIDFIVNFEIQNLNLDVFFGDLTMSYLPTLPDITLPEITFPEFSFPVLPKVAAEKLLEIPTLQIPKIKLPAIPSEISVPCFGKLYGEIKVSTPIYSIRTSAELQNSTDSEETPQLTAFLTSQAISPIFEIFSYNLDSTARVAIPKFNRVIVAETLKFTHTALAVEHQASVTLYRLAAQASAKTTVKATTAHYMADMVNNAFFATLGGMSASVDTTYNHQINIPILGFTNGASVTQKAVARLEDTTITLTIGNDGAIKSNSHKGTHKCDLHFAISPSTTKLTISADTDTALLKMKQTMNADAVILSHITFEARSEAEGPAIKNSLLVASGNANLGDMKVELKANHDTELVGDLSGILSNSLTVKIHPIEVVFDFQNKGNTKLSINEALMAKIDLQNDYSATIKPEAQQINTVALARFNQYKSSYNFTIDNNKKEAGIFATMNGEANLEFLTNPISIPEIDLPFINLHIPAISDLNLYEHTGLKNILTTTEQSLDVDSKILYQKSHFHSLGNLITELSLKSPIFNLNANAGLYTEDDLVFRLRATTASVFEALKTKLDGTTSLTTKRGLKLATALSLENAHIEGNHDSTFSLSTDNLEAAVSVATIAKIALPIFNLEANQKLVADTKTKPNAASTLKLKGDFNLPLIKAIGKAEADHSLKLEGTLEYISVESSIKGNIDGTILEYNAVLGALHNEANIYLNADGLRSTSKIIANAKLSNGETTILEMDVDENLAVEASVSRVYAVLKFASNNEANVITFNTKGKHVAQATIDFAPLTSLTADVEIDMSQPSNMGDISLFEKTAVELTCTKQKISTTAKIATPVYTTNLAAELKGDAPVFKAELKSSATSVINFLDYDVDGKIIKMSSNNEALSVNGKAVLNHADLTMDIQNVITQAMSVSRHTLNVDITSPTFTDVNFRYAARRDGVSASISTPSTGFLGLQLQGRIPSQLSARLYSRYASAPEDDVDILVIRATAKDADKIKLQVAYNMKAPHDMLLGLKERLPAITSTLNSFSNKYEIFGHVEGLKSSIINLIEEAYTAANSHTAELSQLSILFRNTVFQFQKTIQVFLDAAIKFLRETEFKLPGSEEITTLPEVLKQLTTGIATMVEQAIQMLIDSAEASFNALVDMISDIQVTMPIGDVITGAQIIDNMKHALAQLVGLVKHLESLDMVLEKLGETLKVIVEKAQEFVDTLKSDYLDAVAIYINALYNNLVGVIKTVLDQVNTVLNMEQVNLAMEHIADMVLSVVNQQNLTMTGLLQQASEEAQAFIKVSGGRLEIELPFPFHQ</sequence>
<evidence type="ECO:0000256" key="7">
    <source>
        <dbReference type="PROSITE-ProRule" id="PRU00557"/>
    </source>
</evidence>
<evidence type="ECO:0000256" key="3">
    <source>
        <dbReference type="ARBA" id="ARBA00022525"/>
    </source>
</evidence>
<dbReference type="SUPFAM" id="SSF48431">
    <property type="entry name" value="Lipovitellin-phosvitin complex, superhelical domain"/>
    <property type="match status" value="1"/>
</dbReference>
<evidence type="ECO:0000313" key="10">
    <source>
        <dbReference type="Proteomes" id="UP000694402"/>
    </source>
</evidence>
<dbReference type="GO" id="GO:0120020">
    <property type="term" value="F:cholesterol transfer activity"/>
    <property type="evidence" value="ECO:0007669"/>
    <property type="project" value="TreeGrafter"/>
</dbReference>
<evidence type="ECO:0000256" key="2">
    <source>
        <dbReference type="ARBA" id="ARBA00022448"/>
    </source>
</evidence>
<dbReference type="GO" id="GO:0034362">
    <property type="term" value="C:low-density lipoprotein particle"/>
    <property type="evidence" value="ECO:0007669"/>
    <property type="project" value="TreeGrafter"/>
</dbReference>
<dbReference type="PANTHER" id="PTHR13769:SF5">
    <property type="entry name" value="APOLIPOPROTEIN B-100-RELATED"/>
    <property type="match status" value="1"/>
</dbReference>